<dbReference type="GO" id="GO:0005829">
    <property type="term" value="C:cytosol"/>
    <property type="evidence" value="ECO:0007669"/>
    <property type="project" value="TreeGrafter"/>
</dbReference>
<keyword evidence="4" id="KW-1185">Reference proteome</keyword>
<dbReference type="InterPro" id="IPR000626">
    <property type="entry name" value="Ubiquitin-like_dom"/>
</dbReference>
<dbReference type="Gene3D" id="3.10.20.90">
    <property type="entry name" value="Phosphatidylinositol 3-kinase Catalytic Subunit, Chain A, domain 1"/>
    <property type="match status" value="1"/>
</dbReference>
<dbReference type="Gene3D" id="1.10.8.10">
    <property type="entry name" value="DNA helicase RuvA subunit, C-terminal domain"/>
    <property type="match status" value="1"/>
</dbReference>
<reference evidence="3 4" key="1">
    <citation type="submission" date="2021-04" db="EMBL/GenBank/DDBJ databases">
        <authorList>
            <person name="De Guttry C."/>
            <person name="Zahm M."/>
            <person name="Klopp C."/>
            <person name="Cabau C."/>
            <person name="Louis A."/>
            <person name="Berthelot C."/>
            <person name="Parey E."/>
            <person name="Roest Crollius H."/>
            <person name="Montfort J."/>
            <person name="Robinson-Rechavi M."/>
            <person name="Bucao C."/>
            <person name="Bouchez O."/>
            <person name="Gislard M."/>
            <person name="Lluch J."/>
            <person name="Milhes M."/>
            <person name="Lampietro C."/>
            <person name="Lopez Roques C."/>
            <person name="Donnadieu C."/>
            <person name="Braasch I."/>
            <person name="Desvignes T."/>
            <person name="Postlethwait J."/>
            <person name="Bobe J."/>
            <person name="Wedekind C."/>
            <person name="Guiguen Y."/>
        </authorList>
    </citation>
    <scope>NUCLEOTIDE SEQUENCE [LARGE SCALE GENOMIC DNA]</scope>
    <source>
        <strain evidence="3">Cs_M1</strain>
        <tissue evidence="3">Blood</tissue>
    </source>
</reference>
<dbReference type="PROSITE" id="PS50053">
    <property type="entry name" value="UBIQUITIN_2"/>
    <property type="match status" value="1"/>
</dbReference>
<dbReference type="SUPFAM" id="SSF54236">
    <property type="entry name" value="Ubiquitin-like"/>
    <property type="match status" value="1"/>
</dbReference>
<dbReference type="InterPro" id="IPR047878">
    <property type="entry name" value="UBL7_UBA"/>
</dbReference>
<dbReference type="InterPro" id="IPR009060">
    <property type="entry name" value="UBA-like_sf"/>
</dbReference>
<accession>A0AAN8KNW8</accession>
<dbReference type="Pfam" id="PF00240">
    <property type="entry name" value="ubiquitin"/>
    <property type="match status" value="1"/>
</dbReference>
<feature type="region of interest" description="Disordered" evidence="1">
    <location>
        <begin position="197"/>
        <end position="311"/>
    </location>
</feature>
<feature type="compositionally biased region" description="Polar residues" evidence="1">
    <location>
        <begin position="233"/>
        <end position="242"/>
    </location>
</feature>
<dbReference type="InterPro" id="IPR029071">
    <property type="entry name" value="Ubiquitin-like_domsf"/>
</dbReference>
<evidence type="ECO:0000256" key="1">
    <source>
        <dbReference type="SAM" id="MobiDB-lite"/>
    </source>
</evidence>
<dbReference type="AlphaFoldDB" id="A0AAN8KNW8"/>
<sequence length="763" mass="82505">MMSEWHLSLKLVDQPKSTFHFPETMPGDVSPGGYRVSTLKQLVAAQLPDSLPDPELIELVHCGRKLKDDLTLDSCGIQPGSTLHILKRTWPEPEINPEPVNRTTAAREFRVLQAALHSNSTYRDSVYKMLTNKESLDQIIVATPGLRSDPVALGVLQDKDLFVQFTDPNMLDVLISSHPALVNAIILVLHSVAGSMPAQSSAGSSRNVSSSSYSDMPGGFMFEGMSDDDEDFQSGNQAGPSNRNRRPAGMRPVSLGHSGATGPRPITQSELATALALASTPESSAVTPTAGAQQDPSSGVPPTPAGTPVSNDLFSQALQQALQASSMSSMSSLQGRWQSQLQQLRGMGIQDEELMLRALQATDGDIQVPSLPLARREDFLWAVWTSVVLFEGYTNASHRVAAASLTWWSLHAPTHVEFQVSGSLWNCHSAAKQGRLHPSLCYPPVANRISACLADISVWMTDHHLKLNLGKTELLFLPGKDCPFHDLAFTVDNSVVHALQHSESTTLPYTGSGTECRRARLVFNLPKFSHVTPLLRTLHWLPVEARICYKSMVLAYGAVRGTAPPYLQALISPYTQNKGTAFIHLACWLPYLCGSIVPAQPSQNCSLLWHPNGGTSSLMTPGQRKHGGATRRQASTSGDVEEAVGGQQPSSRTATSAFGQGGAGGALPEPCKMTSSRPQMCMCLLKRVWRRRGERSAACNILQHDRFGDCPGVGECFSPGLGGDPSGDHPPPHQEHFTQHGMCHSGHPAGRHQPEQSSRALNL</sequence>
<feature type="compositionally biased region" description="Low complexity" evidence="1">
    <location>
        <begin position="200"/>
        <end position="214"/>
    </location>
</feature>
<dbReference type="FunFam" id="3.10.20.90:FF:000139">
    <property type="entry name" value="ubiquitin-like protein 7"/>
    <property type="match status" value="1"/>
</dbReference>
<dbReference type="GO" id="GO:0031593">
    <property type="term" value="F:polyubiquitin modification-dependent protein binding"/>
    <property type="evidence" value="ECO:0007669"/>
    <property type="project" value="TreeGrafter"/>
</dbReference>
<dbReference type="GO" id="GO:0006511">
    <property type="term" value="P:ubiquitin-dependent protein catabolic process"/>
    <property type="evidence" value="ECO:0007669"/>
    <property type="project" value="TreeGrafter"/>
</dbReference>
<protein>
    <recommendedName>
        <fullName evidence="2">Ubiquitin-like domain-containing protein</fullName>
    </recommendedName>
</protein>
<evidence type="ECO:0000259" key="2">
    <source>
        <dbReference type="PROSITE" id="PS50053"/>
    </source>
</evidence>
<feature type="domain" description="Ubiquitin-like" evidence="2">
    <location>
        <begin position="36"/>
        <end position="88"/>
    </location>
</feature>
<evidence type="ECO:0000313" key="3">
    <source>
        <dbReference type="EMBL" id="KAK6294628.1"/>
    </source>
</evidence>
<gene>
    <name evidence="3" type="ORF">J4Q44_G00354580</name>
</gene>
<feature type="region of interest" description="Disordered" evidence="1">
    <location>
        <begin position="721"/>
        <end position="763"/>
    </location>
</feature>
<dbReference type="SMART" id="SM00213">
    <property type="entry name" value="UBQ"/>
    <property type="match status" value="1"/>
</dbReference>
<feature type="region of interest" description="Disordered" evidence="1">
    <location>
        <begin position="616"/>
        <end position="671"/>
    </location>
</feature>
<dbReference type="SUPFAM" id="SSF46934">
    <property type="entry name" value="UBA-like"/>
    <property type="match status" value="1"/>
</dbReference>
<dbReference type="EMBL" id="JAGTTL010000035">
    <property type="protein sequence ID" value="KAK6294628.1"/>
    <property type="molecule type" value="Genomic_DNA"/>
</dbReference>
<dbReference type="InterPro" id="IPR015496">
    <property type="entry name" value="Ubiquilin"/>
</dbReference>
<name>A0AAN8KNW8_9TELE</name>
<dbReference type="PANTHER" id="PTHR10677:SF25">
    <property type="entry name" value="UBIQUITIN-LIKE PROTEIN 7"/>
    <property type="match status" value="1"/>
</dbReference>
<organism evidence="3 4">
    <name type="scientific">Coregonus suidteri</name>
    <dbReference type="NCBI Taxonomy" id="861788"/>
    <lineage>
        <taxon>Eukaryota</taxon>
        <taxon>Metazoa</taxon>
        <taxon>Chordata</taxon>
        <taxon>Craniata</taxon>
        <taxon>Vertebrata</taxon>
        <taxon>Euteleostomi</taxon>
        <taxon>Actinopterygii</taxon>
        <taxon>Neopterygii</taxon>
        <taxon>Teleostei</taxon>
        <taxon>Protacanthopterygii</taxon>
        <taxon>Salmoniformes</taxon>
        <taxon>Salmonidae</taxon>
        <taxon>Coregoninae</taxon>
        <taxon>Coregonus</taxon>
    </lineage>
</organism>
<dbReference type="CDD" id="cd01815">
    <property type="entry name" value="Ubl_UBL7"/>
    <property type="match status" value="1"/>
</dbReference>
<feature type="compositionally biased region" description="Polar residues" evidence="1">
    <location>
        <begin position="647"/>
        <end position="658"/>
    </location>
</feature>
<dbReference type="PANTHER" id="PTHR10677">
    <property type="entry name" value="UBIQUILIN"/>
    <property type="match status" value="1"/>
</dbReference>
<comment type="caution">
    <text evidence="3">The sequence shown here is derived from an EMBL/GenBank/DDBJ whole genome shotgun (WGS) entry which is preliminary data.</text>
</comment>
<feature type="compositionally biased region" description="Low complexity" evidence="1">
    <location>
        <begin position="269"/>
        <end position="285"/>
    </location>
</feature>
<evidence type="ECO:0000313" key="4">
    <source>
        <dbReference type="Proteomes" id="UP001356427"/>
    </source>
</evidence>
<dbReference type="CDD" id="cd14326">
    <property type="entry name" value="UBA_UBL7"/>
    <property type="match status" value="1"/>
</dbReference>
<feature type="compositionally biased region" description="Basic and acidic residues" evidence="1">
    <location>
        <begin position="726"/>
        <end position="738"/>
    </location>
</feature>
<feature type="compositionally biased region" description="Polar residues" evidence="1">
    <location>
        <begin position="286"/>
        <end position="297"/>
    </location>
</feature>
<dbReference type="Proteomes" id="UP001356427">
    <property type="component" value="Unassembled WGS sequence"/>
</dbReference>
<dbReference type="InterPro" id="IPR047877">
    <property type="entry name" value="UBL7_Ubl"/>
</dbReference>
<proteinExistence type="predicted"/>